<dbReference type="PROSITE" id="PS50206">
    <property type="entry name" value="RHODANESE_3"/>
    <property type="match status" value="1"/>
</dbReference>
<dbReference type="CDD" id="cd00158">
    <property type="entry name" value="RHOD"/>
    <property type="match status" value="1"/>
</dbReference>
<sequence>MMFRLLGLIMLVAIGYWMYRKYAPVRGLRQYALGDLSGLAARLDVQLLDVRDYLEFEEGHYQGAVNLSLGRLSSFWRRHVEAGRPLVLLGGKPSEVYQAARFLKAKGFRQLSYALYESKQASSAPCRQCPCC</sequence>
<dbReference type="InterPro" id="IPR036873">
    <property type="entry name" value="Rhodanese-like_dom_sf"/>
</dbReference>
<feature type="domain" description="Rhodanese" evidence="1">
    <location>
        <begin position="44"/>
        <end position="108"/>
    </location>
</feature>
<dbReference type="EMBL" id="JBHMDO010000009">
    <property type="protein sequence ID" value="MFB9325143.1"/>
    <property type="molecule type" value="Genomic_DNA"/>
</dbReference>
<evidence type="ECO:0000313" key="3">
    <source>
        <dbReference type="Proteomes" id="UP001589747"/>
    </source>
</evidence>
<reference evidence="2 3" key="1">
    <citation type="submission" date="2024-09" db="EMBL/GenBank/DDBJ databases">
        <authorList>
            <person name="Sun Q."/>
            <person name="Mori K."/>
        </authorList>
    </citation>
    <scope>NUCLEOTIDE SEQUENCE [LARGE SCALE GENOMIC DNA]</scope>
    <source>
        <strain evidence="2 3">TISTR 2452</strain>
    </source>
</reference>
<comment type="caution">
    <text evidence="2">The sequence shown here is derived from an EMBL/GenBank/DDBJ whole genome shotgun (WGS) entry which is preliminary data.</text>
</comment>
<gene>
    <name evidence="2" type="ORF">ACFFSY_04330</name>
</gene>
<proteinExistence type="predicted"/>
<dbReference type="RefSeq" id="WP_377490412.1">
    <property type="nucleotide sequence ID" value="NZ_JBHMDO010000009.1"/>
</dbReference>
<name>A0ABV5KLN6_9BACL</name>
<accession>A0ABV5KLN6</accession>
<keyword evidence="3" id="KW-1185">Reference proteome</keyword>
<dbReference type="Gene3D" id="3.40.250.10">
    <property type="entry name" value="Rhodanese-like domain"/>
    <property type="match status" value="1"/>
</dbReference>
<evidence type="ECO:0000313" key="2">
    <source>
        <dbReference type="EMBL" id="MFB9325143.1"/>
    </source>
</evidence>
<organism evidence="2 3">
    <name type="scientific">Paenibacillus aurantiacus</name>
    <dbReference type="NCBI Taxonomy" id="1936118"/>
    <lineage>
        <taxon>Bacteria</taxon>
        <taxon>Bacillati</taxon>
        <taxon>Bacillota</taxon>
        <taxon>Bacilli</taxon>
        <taxon>Bacillales</taxon>
        <taxon>Paenibacillaceae</taxon>
        <taxon>Paenibacillus</taxon>
    </lineage>
</organism>
<evidence type="ECO:0000259" key="1">
    <source>
        <dbReference type="PROSITE" id="PS50206"/>
    </source>
</evidence>
<dbReference type="InterPro" id="IPR001763">
    <property type="entry name" value="Rhodanese-like_dom"/>
</dbReference>
<dbReference type="Pfam" id="PF00581">
    <property type="entry name" value="Rhodanese"/>
    <property type="match status" value="1"/>
</dbReference>
<dbReference type="Proteomes" id="UP001589747">
    <property type="component" value="Unassembled WGS sequence"/>
</dbReference>
<dbReference type="SUPFAM" id="SSF52821">
    <property type="entry name" value="Rhodanese/Cell cycle control phosphatase"/>
    <property type="match status" value="1"/>
</dbReference>
<protein>
    <submittedName>
        <fullName evidence="2">Rhodanese-like domain-containing protein</fullName>
    </submittedName>
</protein>